<dbReference type="Proteomes" id="UP000030854">
    <property type="component" value="Unassembled WGS sequence"/>
</dbReference>
<comment type="caution">
    <text evidence="2">The sequence shown here is derived from an EMBL/GenBank/DDBJ whole genome shotgun (WGS) entry which is preliminary data.</text>
</comment>
<dbReference type="AlphaFoldDB" id="A0A0B1NVL7"/>
<name>A0A0B1NVL7_UNCNE</name>
<dbReference type="STRING" id="52586.A0A0B1NVL7"/>
<protein>
    <recommendedName>
        <fullName evidence="1">Reverse transcriptase Ty1/copia-type domain-containing protein</fullName>
    </recommendedName>
</protein>
<dbReference type="EMBL" id="JNVN01005633">
    <property type="protein sequence ID" value="KHJ30013.1"/>
    <property type="molecule type" value="Genomic_DNA"/>
</dbReference>
<gene>
    <name evidence="2" type="ORF">EV44_g3629</name>
</gene>
<feature type="domain" description="Reverse transcriptase Ty1/copia-type" evidence="1">
    <location>
        <begin position="160"/>
        <end position="296"/>
    </location>
</feature>
<dbReference type="HOGENOM" id="CLU_692978_0_0_1"/>
<dbReference type="InterPro" id="IPR013103">
    <property type="entry name" value="RVT_2"/>
</dbReference>
<dbReference type="Pfam" id="PF07727">
    <property type="entry name" value="RVT_2"/>
    <property type="match status" value="1"/>
</dbReference>
<sequence length="398" mass="45480">MNPIKSNEQTKESKIPKPYTLILKKPIDSAGIDPRNTITGKRTRNKTAKAKELNTNVLLTSFNIFVIGRAKEIENLHRSKLPPPPGNWRELKNHSYSKSFTDAMSVEFDTLFAKKTFEFVEQNSTMTPIPLKGVFTYKFGDAGYLFKFKSRICLLTLILNRKGFVLRLLRALYGLRKSPKLWLKLLSGTLKYIGLQQVSRQPCVFTDYDGISIFFFVDDLVFLFPAIRRPRALELLKKLTATYEFRVLGELDWFLGVKVSRNKSSRKLWLSQESYVEKICKEFDCEVQGRKVNTPILDDRLSKYDSIATSDEVKLYQKKVGLLIHASGVTRPDISRAVSHLAEFMTNPGPQQMDAVDHLLFYTSQTKKLCIEYSGTSTSNILHFSADAAFGNTVERRS</sequence>
<evidence type="ECO:0000313" key="3">
    <source>
        <dbReference type="Proteomes" id="UP000030854"/>
    </source>
</evidence>
<organism evidence="2 3">
    <name type="scientific">Uncinula necator</name>
    <name type="common">Grape powdery mildew</name>
    <dbReference type="NCBI Taxonomy" id="52586"/>
    <lineage>
        <taxon>Eukaryota</taxon>
        <taxon>Fungi</taxon>
        <taxon>Dikarya</taxon>
        <taxon>Ascomycota</taxon>
        <taxon>Pezizomycotina</taxon>
        <taxon>Leotiomycetes</taxon>
        <taxon>Erysiphales</taxon>
        <taxon>Erysiphaceae</taxon>
        <taxon>Erysiphe</taxon>
    </lineage>
</organism>
<evidence type="ECO:0000313" key="2">
    <source>
        <dbReference type="EMBL" id="KHJ30013.1"/>
    </source>
</evidence>
<accession>A0A0B1NVL7</accession>
<reference evidence="2 3" key="1">
    <citation type="journal article" date="2014" name="BMC Genomics">
        <title>Adaptive genomic structural variation in the grape powdery mildew pathogen, Erysiphe necator.</title>
        <authorList>
            <person name="Jones L."/>
            <person name="Riaz S."/>
            <person name="Morales-Cruz A."/>
            <person name="Amrine K.C."/>
            <person name="McGuire B."/>
            <person name="Gubler W.D."/>
            <person name="Walker M.A."/>
            <person name="Cantu D."/>
        </authorList>
    </citation>
    <scope>NUCLEOTIDE SEQUENCE [LARGE SCALE GENOMIC DNA]</scope>
    <source>
        <strain evidence="3">c</strain>
    </source>
</reference>
<evidence type="ECO:0000259" key="1">
    <source>
        <dbReference type="Pfam" id="PF07727"/>
    </source>
</evidence>
<keyword evidence="3" id="KW-1185">Reference proteome</keyword>
<proteinExistence type="predicted"/>